<comment type="subcellular location">
    <subcellularLocation>
        <location evidence="1">Cell membrane</location>
        <topology evidence="1">Multi-pass membrane protein</topology>
    </subcellularLocation>
</comment>
<evidence type="ECO:0000313" key="7">
    <source>
        <dbReference type="EMBL" id="MBQ0935616.1"/>
    </source>
</evidence>
<evidence type="ECO:0000256" key="2">
    <source>
        <dbReference type="ARBA" id="ARBA00022475"/>
    </source>
</evidence>
<feature type="transmembrane region" description="Helical" evidence="6">
    <location>
        <begin position="307"/>
        <end position="327"/>
    </location>
</feature>
<feature type="transmembrane region" description="Helical" evidence="6">
    <location>
        <begin position="185"/>
        <end position="204"/>
    </location>
</feature>
<feature type="transmembrane region" description="Helical" evidence="6">
    <location>
        <begin position="88"/>
        <end position="108"/>
    </location>
</feature>
<feature type="transmembrane region" description="Helical" evidence="6">
    <location>
        <begin position="37"/>
        <end position="57"/>
    </location>
</feature>
<dbReference type="Pfam" id="PF01943">
    <property type="entry name" value="Polysacc_synt"/>
    <property type="match status" value="1"/>
</dbReference>
<comment type="caution">
    <text evidence="7">The sequence shown here is derived from an EMBL/GenBank/DDBJ whole genome shotgun (WGS) entry which is preliminary data.</text>
</comment>
<feature type="transmembrane region" description="Helical" evidence="6">
    <location>
        <begin position="225"/>
        <end position="243"/>
    </location>
</feature>
<name>A0ABS5DXP6_9BURK</name>
<feature type="transmembrane region" description="Helical" evidence="6">
    <location>
        <begin position="128"/>
        <end position="146"/>
    </location>
</feature>
<keyword evidence="3 6" id="KW-0812">Transmembrane</keyword>
<feature type="transmembrane region" description="Helical" evidence="6">
    <location>
        <begin position="158"/>
        <end position="179"/>
    </location>
</feature>
<dbReference type="RefSeq" id="WP_210808711.1">
    <property type="nucleotide sequence ID" value="NZ_JAGQDG010000003.1"/>
</dbReference>
<dbReference type="InterPro" id="IPR050833">
    <property type="entry name" value="Poly_Biosynth_Transport"/>
</dbReference>
<evidence type="ECO:0000256" key="1">
    <source>
        <dbReference type="ARBA" id="ARBA00004651"/>
    </source>
</evidence>
<dbReference type="EMBL" id="JAGQDG010000003">
    <property type="protein sequence ID" value="MBQ0935616.1"/>
    <property type="molecule type" value="Genomic_DNA"/>
</dbReference>
<evidence type="ECO:0000256" key="6">
    <source>
        <dbReference type="SAM" id="Phobius"/>
    </source>
</evidence>
<evidence type="ECO:0000256" key="5">
    <source>
        <dbReference type="ARBA" id="ARBA00023136"/>
    </source>
</evidence>
<sequence>MSLKRNIVANYASQLYVTVVGIVMVPLYIRYMGAEAYGLVGFFAMLQVWFGLLDVGLTPTMARESARFQGGASTALEYRRLTRALEGVFVVVALFAGLLLFATASLLATEWLKAAELPKKEITQSLQLIAFIIALRWMSGLYRGVITGAERLVWLSGFNSLVATGRFVLVLPVLMYVSATPLTFFAYQLGMAMLELIGLAWMAYRLLPPIAEGQRIQWQWAPLKPVLKFSMSIAFTSSVWVFVTQTDKLILSKLLPLADYGYFSVAVLVASGIMIVSSPISSAIMPRMTRLHAERKDAEVIAVYRRATQIVSVTAIPIAILLIFFSPKILWAWTGDSALVERAASVLRLYATGYAFLAVSAFPFYLQYARGDLRLHMIGNALFVVLLIPSVIWAANIYGMNGAGWAWLLSNAIYFAAWTPIVHHRFSPGLHKLWLLRDIVSMTILPLLVVGLCYLYFGARGDRLYIVLELIFVALILSVLSYVQLKLINRNIE</sequence>
<feature type="transmembrane region" description="Helical" evidence="6">
    <location>
        <begin position="378"/>
        <end position="398"/>
    </location>
</feature>
<keyword evidence="2" id="KW-1003">Cell membrane</keyword>
<feature type="transmembrane region" description="Helical" evidence="6">
    <location>
        <begin position="463"/>
        <end position="483"/>
    </location>
</feature>
<evidence type="ECO:0000256" key="4">
    <source>
        <dbReference type="ARBA" id="ARBA00022989"/>
    </source>
</evidence>
<proteinExistence type="predicted"/>
<gene>
    <name evidence="7" type="ORF">KAK11_09775</name>
</gene>
<accession>A0ABS5DXP6</accession>
<dbReference type="InterPro" id="IPR002797">
    <property type="entry name" value="Polysacc_synth"/>
</dbReference>
<feature type="transmembrane region" description="Helical" evidence="6">
    <location>
        <begin position="347"/>
        <end position="366"/>
    </location>
</feature>
<keyword evidence="8" id="KW-1185">Reference proteome</keyword>
<organism evidence="7 8">
    <name type="scientific">Ideonella paludis</name>
    <dbReference type="NCBI Taxonomy" id="1233411"/>
    <lineage>
        <taxon>Bacteria</taxon>
        <taxon>Pseudomonadati</taxon>
        <taxon>Pseudomonadota</taxon>
        <taxon>Betaproteobacteria</taxon>
        <taxon>Burkholderiales</taxon>
        <taxon>Sphaerotilaceae</taxon>
        <taxon>Ideonella</taxon>
    </lineage>
</organism>
<evidence type="ECO:0000313" key="8">
    <source>
        <dbReference type="Proteomes" id="UP000672097"/>
    </source>
</evidence>
<feature type="transmembrane region" description="Helical" evidence="6">
    <location>
        <begin position="263"/>
        <end position="286"/>
    </location>
</feature>
<feature type="transmembrane region" description="Helical" evidence="6">
    <location>
        <begin position="434"/>
        <end position="457"/>
    </location>
</feature>
<dbReference type="Proteomes" id="UP000672097">
    <property type="component" value="Unassembled WGS sequence"/>
</dbReference>
<dbReference type="PANTHER" id="PTHR30250">
    <property type="entry name" value="PST FAMILY PREDICTED COLANIC ACID TRANSPORTER"/>
    <property type="match status" value="1"/>
</dbReference>
<keyword evidence="4 6" id="KW-1133">Transmembrane helix</keyword>
<feature type="transmembrane region" description="Helical" evidence="6">
    <location>
        <begin position="12"/>
        <end position="31"/>
    </location>
</feature>
<protein>
    <submittedName>
        <fullName evidence="7">Oligosaccharide flippase family protein</fullName>
    </submittedName>
</protein>
<reference evidence="7 8" key="1">
    <citation type="submission" date="2021-04" db="EMBL/GenBank/DDBJ databases">
        <title>The genome sequence of type strain Ideonella paludis KCTC 32238.</title>
        <authorList>
            <person name="Liu Y."/>
        </authorList>
    </citation>
    <scope>NUCLEOTIDE SEQUENCE [LARGE SCALE GENOMIC DNA]</scope>
    <source>
        <strain evidence="7 8">KCTC 32238</strain>
    </source>
</reference>
<dbReference type="PANTHER" id="PTHR30250:SF26">
    <property type="entry name" value="PSMA PROTEIN"/>
    <property type="match status" value="1"/>
</dbReference>
<evidence type="ECO:0000256" key="3">
    <source>
        <dbReference type="ARBA" id="ARBA00022692"/>
    </source>
</evidence>
<keyword evidence="5 6" id="KW-0472">Membrane</keyword>